<feature type="domain" description="Saccharopine dehydrogenase NADP binding" evidence="2">
    <location>
        <begin position="27"/>
        <end position="156"/>
    </location>
</feature>
<evidence type="ECO:0000259" key="2">
    <source>
        <dbReference type="Pfam" id="PF03435"/>
    </source>
</evidence>
<dbReference type="InterPro" id="IPR005097">
    <property type="entry name" value="Sacchrp_dh_NADP-bd"/>
</dbReference>
<dbReference type="SUPFAM" id="SSF51735">
    <property type="entry name" value="NAD(P)-binding Rossmann-fold domains"/>
    <property type="match status" value="1"/>
</dbReference>
<dbReference type="AlphaFoldDB" id="A0A2W5D9B1"/>
<organism evidence="3 4">
    <name type="scientific">Corynebacterium urealyticum</name>
    <dbReference type="NCBI Taxonomy" id="43771"/>
    <lineage>
        <taxon>Bacteria</taxon>
        <taxon>Bacillati</taxon>
        <taxon>Actinomycetota</taxon>
        <taxon>Actinomycetes</taxon>
        <taxon>Mycobacteriales</taxon>
        <taxon>Corynebacteriaceae</taxon>
        <taxon>Corynebacterium</taxon>
    </lineage>
</organism>
<dbReference type="Proteomes" id="UP000249451">
    <property type="component" value="Unassembled WGS sequence"/>
</dbReference>
<dbReference type="InterPro" id="IPR051276">
    <property type="entry name" value="Saccharopine_DH-like_oxidrdct"/>
</dbReference>
<gene>
    <name evidence="3" type="ORF">DI609_00170</name>
</gene>
<dbReference type="Gene3D" id="3.40.50.720">
    <property type="entry name" value="NAD(P)-binding Rossmann-like Domain"/>
    <property type="match status" value="1"/>
</dbReference>
<dbReference type="Pfam" id="PF03435">
    <property type="entry name" value="Sacchrp_dh_NADP"/>
    <property type="match status" value="1"/>
</dbReference>
<evidence type="ECO:0000313" key="3">
    <source>
        <dbReference type="EMBL" id="PZP03916.1"/>
    </source>
</evidence>
<dbReference type="GO" id="GO:0009247">
    <property type="term" value="P:glycolipid biosynthetic process"/>
    <property type="evidence" value="ECO:0007669"/>
    <property type="project" value="TreeGrafter"/>
</dbReference>
<reference evidence="3 4" key="1">
    <citation type="submission" date="2017-11" db="EMBL/GenBank/DDBJ databases">
        <title>Infants hospitalized years apart are colonized by the same room-sourced microbial strains.</title>
        <authorList>
            <person name="Brooks B."/>
            <person name="Olm M.R."/>
            <person name="Firek B.A."/>
            <person name="Baker R."/>
            <person name="Thomas B.C."/>
            <person name="Morowitz M.J."/>
            <person name="Banfield J.F."/>
        </authorList>
    </citation>
    <scope>NUCLEOTIDE SEQUENCE [LARGE SCALE GENOMIC DNA]</scope>
    <source>
        <strain evidence="3">S2_012_000_R3_87</strain>
    </source>
</reference>
<comment type="caution">
    <text evidence="3">The sequence shown here is derived from an EMBL/GenBank/DDBJ whole genome shotgun (WGS) entry which is preliminary data.</text>
</comment>
<sequence length="446" mass="48358">MADAPKDATPQGKKTPTGGKQRPVDITLFGATGFVGKILASWLAEHAPKDVTIALAGRNREKLVFLKQQLLTVHQGVMDWQIVEADAFDEDAMTELAKNTRVVISTVGPFVRYGEDLVRACAEAGTHYVDSTGEVLFMRKMIDKYDDVAKANGARIIHACGFDSVPSDIGMLLINEAAAKDGKKLAEVTNLVSMRGAMSGGTVESAREQFQAAQRDPEQRRVLADPYSLSPDREAEPELGEQPDYGVLQTETVGAPEGWAGPFLMASVNTRVVRRSNALSGFKYGKSLRYREFQSTGPGLKGRAQAYAMGGVQQTMLTAMKAPKLRDFISQWAPEPGEGPTSKAQENGYFRCVFHGFVKPNPAPNVEPDYIATLYSQGDPGYRSTSRMLGTAALTLLKDEAELPGTEGGVLTPATGLGMVYVRRLRESGMRLDVARGGLYRTSTPQ</sequence>
<accession>A0A2W5D9B1</accession>
<evidence type="ECO:0000256" key="1">
    <source>
        <dbReference type="SAM" id="MobiDB-lite"/>
    </source>
</evidence>
<proteinExistence type="predicted"/>
<protein>
    <submittedName>
        <fullName evidence="3">Trans-2-enoyl-CoA reductase</fullName>
    </submittedName>
</protein>
<feature type="region of interest" description="Disordered" evidence="1">
    <location>
        <begin position="1"/>
        <end position="23"/>
    </location>
</feature>
<evidence type="ECO:0000313" key="4">
    <source>
        <dbReference type="Proteomes" id="UP000249451"/>
    </source>
</evidence>
<dbReference type="InterPro" id="IPR036291">
    <property type="entry name" value="NAD(P)-bd_dom_sf"/>
</dbReference>
<feature type="region of interest" description="Disordered" evidence="1">
    <location>
        <begin position="203"/>
        <end position="240"/>
    </location>
</feature>
<dbReference type="GO" id="GO:0005886">
    <property type="term" value="C:plasma membrane"/>
    <property type="evidence" value="ECO:0007669"/>
    <property type="project" value="TreeGrafter"/>
</dbReference>
<dbReference type="PANTHER" id="PTHR12286:SF5">
    <property type="entry name" value="SACCHAROPINE DEHYDROGENASE-LIKE OXIDOREDUCTASE"/>
    <property type="match status" value="1"/>
</dbReference>
<dbReference type="EMBL" id="QFNY01000002">
    <property type="protein sequence ID" value="PZP03916.1"/>
    <property type="molecule type" value="Genomic_DNA"/>
</dbReference>
<name>A0A2W5D9B1_9CORY</name>
<dbReference type="PANTHER" id="PTHR12286">
    <property type="entry name" value="SACCHAROPINE DEHYDROGENASE-LIKE OXIDOREDUCTASE"/>
    <property type="match status" value="1"/>
</dbReference>